<name>A0A1W6P1J9_9RHOB</name>
<dbReference type="Pfam" id="PF00675">
    <property type="entry name" value="Peptidase_M16"/>
    <property type="match status" value="1"/>
</dbReference>
<feature type="chain" id="PRO_5012213282" evidence="6">
    <location>
        <begin position="42"/>
        <end position="490"/>
    </location>
</feature>
<feature type="signal peptide" evidence="6">
    <location>
        <begin position="1"/>
        <end position="41"/>
    </location>
</feature>
<accession>A0A1W6P1J9</accession>
<evidence type="ECO:0000259" key="8">
    <source>
        <dbReference type="Pfam" id="PF05193"/>
    </source>
</evidence>
<evidence type="ECO:0000256" key="2">
    <source>
        <dbReference type="ARBA" id="ARBA00007261"/>
    </source>
</evidence>
<dbReference type="EC" id="3.4.24.-" evidence="9"/>
<dbReference type="AlphaFoldDB" id="A0A1W6P1J9"/>
<sequence>MPHITSPAGRLGRGQVLLKRVTGLTAGAVVAAALMAAPALAQQDDVSTFALDNGLQIVVIEDHRAPIVTQMLWYRVGSADEPKGQSGIAHFLEHLMFKGTQTVASGAFSAAVAANGGEDNAFTSYDYTAYFQRVAADRLPLMMEMEADRMRGLALTTDEINTERNVVLEERNQRTDSNPGAVAQEQARAAQYLNHPYGLPVIGWRHEVEALTLPQIRAVYDMYYAPNNATLVVAGDVDPDQVYQLAEQYYGPIPPSEGLQPRVRPSEPPQLAARHLDFSDARVAQPYLVRTYLAPARKAGDQTEAAALTYLAEILGGSSFTSVLGQALAFDTQIALGVDAGYSGVALDSGTFSLSLLPTNGVTLPDAEAALDKALQDFLANGVDQAQLERIRTQLRAGEIYGRDNVRGQANRYGAALATGLTVDDVQNWPDVLQSITADDVMAAARDVLDMRQSVTLFVTPEAAAAAPSPEPTVEPAAEPDTAPAASEGE</sequence>
<protein>
    <submittedName>
        <fullName evidence="9">Peptidase M16 domain protein</fullName>
        <ecNumber evidence="9">3.4.24.-</ecNumber>
    </submittedName>
</protein>
<organism evidence="9 10">
    <name type="scientific">Ketogulonicigenium robustum</name>
    <dbReference type="NCBI Taxonomy" id="92947"/>
    <lineage>
        <taxon>Bacteria</taxon>
        <taxon>Pseudomonadati</taxon>
        <taxon>Pseudomonadota</taxon>
        <taxon>Alphaproteobacteria</taxon>
        <taxon>Rhodobacterales</taxon>
        <taxon>Roseobacteraceae</taxon>
        <taxon>Ketogulonicigenium</taxon>
    </lineage>
</organism>
<comment type="cofactor">
    <cofactor evidence="1">
        <name>Zn(2+)</name>
        <dbReference type="ChEBI" id="CHEBI:29105"/>
    </cofactor>
</comment>
<dbReference type="PANTHER" id="PTHR11851">
    <property type="entry name" value="METALLOPROTEASE"/>
    <property type="match status" value="1"/>
</dbReference>
<dbReference type="Proteomes" id="UP000242447">
    <property type="component" value="Chromosome"/>
</dbReference>
<gene>
    <name evidence="9" type="ORF">BVG79_02036</name>
</gene>
<feature type="domain" description="Peptidase M16 C-terminal" evidence="8">
    <location>
        <begin position="211"/>
        <end position="395"/>
    </location>
</feature>
<evidence type="ECO:0000256" key="4">
    <source>
        <dbReference type="RuleBase" id="RU004447"/>
    </source>
</evidence>
<dbReference type="PROSITE" id="PS00143">
    <property type="entry name" value="INSULINASE"/>
    <property type="match status" value="1"/>
</dbReference>
<dbReference type="PANTHER" id="PTHR11851:SF49">
    <property type="entry name" value="MITOCHONDRIAL-PROCESSING PEPTIDASE SUBUNIT ALPHA"/>
    <property type="match status" value="1"/>
</dbReference>
<keyword evidence="6" id="KW-0732">Signal</keyword>
<dbReference type="InterPro" id="IPR011249">
    <property type="entry name" value="Metalloenz_LuxS/M16"/>
</dbReference>
<evidence type="ECO:0000256" key="6">
    <source>
        <dbReference type="SAM" id="SignalP"/>
    </source>
</evidence>
<dbReference type="KEGG" id="kro:BVG79_02036"/>
<dbReference type="InterPro" id="IPR007863">
    <property type="entry name" value="Peptidase_M16_C"/>
</dbReference>
<evidence type="ECO:0000256" key="3">
    <source>
        <dbReference type="ARBA" id="ARBA00023049"/>
    </source>
</evidence>
<evidence type="ECO:0000313" key="9">
    <source>
        <dbReference type="EMBL" id="ARO15376.1"/>
    </source>
</evidence>
<dbReference type="InterPro" id="IPR050361">
    <property type="entry name" value="MPP/UQCRC_Complex"/>
</dbReference>
<dbReference type="InterPro" id="IPR001431">
    <property type="entry name" value="Pept_M16_Zn_BS"/>
</dbReference>
<dbReference type="GO" id="GO:0006508">
    <property type="term" value="P:proteolysis"/>
    <property type="evidence" value="ECO:0007669"/>
    <property type="project" value="InterPro"/>
</dbReference>
<comment type="similarity">
    <text evidence="2 4">Belongs to the peptidase M16 family.</text>
</comment>
<evidence type="ECO:0000256" key="5">
    <source>
        <dbReference type="SAM" id="MobiDB-lite"/>
    </source>
</evidence>
<dbReference type="InterPro" id="IPR011765">
    <property type="entry name" value="Pept_M16_N"/>
</dbReference>
<keyword evidence="9" id="KW-0378">Hydrolase</keyword>
<evidence type="ECO:0000259" key="7">
    <source>
        <dbReference type="Pfam" id="PF00675"/>
    </source>
</evidence>
<keyword evidence="3" id="KW-0482">Metalloprotease</keyword>
<reference evidence="9 10" key="1">
    <citation type="submission" date="2017-02" db="EMBL/GenBank/DDBJ databases">
        <title>Ketogulonicigenium robustum SPU B003 Genome sequencing and assembly.</title>
        <authorList>
            <person name="Li Y."/>
            <person name="Liu L."/>
            <person name="Wang C."/>
            <person name="Zhang M."/>
            <person name="Zhang T."/>
            <person name="Zhang Y."/>
        </authorList>
    </citation>
    <scope>NUCLEOTIDE SEQUENCE [LARGE SCALE GENOMIC DNA]</scope>
    <source>
        <strain evidence="9 10">SPU_B003</strain>
    </source>
</reference>
<dbReference type="Gene3D" id="3.30.830.10">
    <property type="entry name" value="Metalloenzyme, LuxS/M16 peptidase-like"/>
    <property type="match status" value="2"/>
</dbReference>
<dbReference type="GO" id="GO:0004222">
    <property type="term" value="F:metalloendopeptidase activity"/>
    <property type="evidence" value="ECO:0007669"/>
    <property type="project" value="InterPro"/>
</dbReference>
<dbReference type="EMBL" id="CP019937">
    <property type="protein sequence ID" value="ARO15376.1"/>
    <property type="molecule type" value="Genomic_DNA"/>
</dbReference>
<dbReference type="Pfam" id="PF05193">
    <property type="entry name" value="Peptidase_M16_C"/>
    <property type="match status" value="1"/>
</dbReference>
<dbReference type="GO" id="GO:0046872">
    <property type="term" value="F:metal ion binding"/>
    <property type="evidence" value="ECO:0007669"/>
    <property type="project" value="InterPro"/>
</dbReference>
<proteinExistence type="inferred from homology"/>
<evidence type="ECO:0000256" key="1">
    <source>
        <dbReference type="ARBA" id="ARBA00001947"/>
    </source>
</evidence>
<feature type="domain" description="Peptidase M16 N-terminal" evidence="7">
    <location>
        <begin position="57"/>
        <end position="202"/>
    </location>
</feature>
<keyword evidence="3" id="KW-0645">Protease</keyword>
<dbReference type="SUPFAM" id="SSF63411">
    <property type="entry name" value="LuxS/MPP-like metallohydrolase"/>
    <property type="match status" value="2"/>
</dbReference>
<feature type="region of interest" description="Disordered" evidence="5">
    <location>
        <begin position="462"/>
        <end position="490"/>
    </location>
</feature>
<keyword evidence="10" id="KW-1185">Reference proteome</keyword>
<evidence type="ECO:0000313" key="10">
    <source>
        <dbReference type="Proteomes" id="UP000242447"/>
    </source>
</evidence>
<dbReference type="STRING" id="92947.BVG79_02036"/>